<protein>
    <submittedName>
        <fullName evidence="2">Uncharacterized protein</fullName>
    </submittedName>
</protein>
<feature type="region of interest" description="Disordered" evidence="1">
    <location>
        <begin position="641"/>
        <end position="710"/>
    </location>
</feature>
<feature type="region of interest" description="Disordered" evidence="1">
    <location>
        <begin position="333"/>
        <end position="379"/>
    </location>
</feature>
<evidence type="ECO:0000256" key="1">
    <source>
        <dbReference type="SAM" id="MobiDB-lite"/>
    </source>
</evidence>
<name>A0ABR3FES4_9AGAR</name>
<accession>A0ABR3FES4</accession>
<keyword evidence="3" id="KW-1185">Reference proteome</keyword>
<feature type="compositionally biased region" description="Polar residues" evidence="1">
    <location>
        <begin position="338"/>
        <end position="362"/>
    </location>
</feature>
<gene>
    <name evidence="2" type="ORF">V5O48_008141</name>
</gene>
<feature type="compositionally biased region" description="Basic and acidic residues" evidence="1">
    <location>
        <begin position="694"/>
        <end position="710"/>
    </location>
</feature>
<dbReference type="EMBL" id="JBAHYK010000459">
    <property type="protein sequence ID" value="KAL0573814.1"/>
    <property type="molecule type" value="Genomic_DNA"/>
</dbReference>
<evidence type="ECO:0000313" key="2">
    <source>
        <dbReference type="EMBL" id="KAL0573814.1"/>
    </source>
</evidence>
<comment type="caution">
    <text evidence="2">The sequence shown here is derived from an EMBL/GenBank/DDBJ whole genome shotgun (WGS) entry which is preliminary data.</text>
</comment>
<dbReference type="Proteomes" id="UP001465976">
    <property type="component" value="Unassembled WGS sequence"/>
</dbReference>
<organism evidence="2 3">
    <name type="scientific">Marasmius crinis-equi</name>
    <dbReference type="NCBI Taxonomy" id="585013"/>
    <lineage>
        <taxon>Eukaryota</taxon>
        <taxon>Fungi</taxon>
        <taxon>Dikarya</taxon>
        <taxon>Basidiomycota</taxon>
        <taxon>Agaricomycotina</taxon>
        <taxon>Agaricomycetes</taxon>
        <taxon>Agaricomycetidae</taxon>
        <taxon>Agaricales</taxon>
        <taxon>Marasmiineae</taxon>
        <taxon>Marasmiaceae</taxon>
        <taxon>Marasmius</taxon>
    </lineage>
</organism>
<reference evidence="2 3" key="1">
    <citation type="submission" date="2024-02" db="EMBL/GenBank/DDBJ databases">
        <title>A draft genome for the cacao thread blight pathogen Marasmius crinis-equi.</title>
        <authorList>
            <person name="Cohen S.P."/>
            <person name="Baruah I.K."/>
            <person name="Amoako-Attah I."/>
            <person name="Bukari Y."/>
            <person name="Meinhardt L.W."/>
            <person name="Bailey B.A."/>
        </authorList>
    </citation>
    <scope>NUCLEOTIDE SEQUENCE [LARGE SCALE GENOMIC DNA]</scope>
    <source>
        <strain evidence="2 3">GH-76</strain>
    </source>
</reference>
<sequence length="710" mass="79392">MKVLSQKVRKSHEGKVRAVFEQDNVFITSPNTPFVADPLCGTRTIRLRRDFHFGEEDPLYFPQPFSSETPHLSLIPYPSNDPAHKHTIAWHIPSLKTDFIPVNALDPSNGLGRLSDPIRTSMKKAVDALVSQASALTSAVGVMRAKDCEAYKNDQYTRSYIFALKCLLARLSSLASFKETAMAFSLCQRVYLALSARLSWFRDYVVQLREPSVAPLKTVAHVVGALVGDHETCERLYLAGIPVWYTRRLDRKEGVRVDQWVELPPASDLRTLRDTGSTLTLVDASPPYPNVYNGSITANKHGRYPDMGEFLWEFCTTNVSIDKSVRDTSALNAPPATQAVSGPSCASKSSHNKRSQPYSTALSEPAAPTERSKFLSVDSPLLPPPLPAWKTASDNVERSFDPKTQPLAGIDHGYALPDPNAIVGTANKAAKARYITTVLKLRTLLHYRLRSPAFRPLKPREWRSIVGMEAHPTKAHTLVGNIRTNMADELKSCLVSGKMEATFNLENLNEVPVEWYGQRFDQHQMPPVSVVQEVLWELFEINFRYELIALDRLCYTTGASNGEREDEVLNLFGHFHSSLIPEHLAWGREGFAHENINERRVALWGLYLVMEGWSSGRYALPRPLIEGSRCLKPWEQEFVSEEEEGDKDKDIAAVEQSPSAKGKKQCIEEVEDAEDEEMEDGGEEDKEEEALPEGEGKAGTSRDVEGGQPK</sequence>
<evidence type="ECO:0000313" key="3">
    <source>
        <dbReference type="Proteomes" id="UP001465976"/>
    </source>
</evidence>
<proteinExistence type="predicted"/>
<feature type="compositionally biased region" description="Acidic residues" evidence="1">
    <location>
        <begin position="668"/>
        <end position="692"/>
    </location>
</feature>